<dbReference type="RefSeq" id="WP_163960600.1">
    <property type="nucleotide sequence ID" value="NZ_JAAIVB010000011.1"/>
</dbReference>
<name>A0A6B3SR12_9BURK</name>
<keyword evidence="2" id="KW-1185">Reference proteome</keyword>
<organism evidence="1 2">
    <name type="scientific">Noviherbaspirillum galbum</name>
    <dbReference type="NCBI Taxonomy" id="2709383"/>
    <lineage>
        <taxon>Bacteria</taxon>
        <taxon>Pseudomonadati</taxon>
        <taxon>Pseudomonadota</taxon>
        <taxon>Betaproteobacteria</taxon>
        <taxon>Burkholderiales</taxon>
        <taxon>Oxalobacteraceae</taxon>
        <taxon>Noviherbaspirillum</taxon>
    </lineage>
</organism>
<protein>
    <submittedName>
        <fullName evidence="1">Uncharacterized protein</fullName>
    </submittedName>
</protein>
<proteinExistence type="predicted"/>
<evidence type="ECO:0000313" key="1">
    <source>
        <dbReference type="EMBL" id="NEX60099.1"/>
    </source>
</evidence>
<evidence type="ECO:0000313" key="2">
    <source>
        <dbReference type="Proteomes" id="UP000482155"/>
    </source>
</evidence>
<accession>A0A6B3SR12</accession>
<reference evidence="1 2" key="1">
    <citation type="submission" date="2020-02" db="EMBL/GenBank/DDBJ databases">
        <authorList>
            <person name="Kim M.K."/>
        </authorList>
    </citation>
    <scope>NUCLEOTIDE SEQUENCE [LARGE SCALE GENOMIC DNA]</scope>
    <source>
        <strain evidence="1 2">17J57-3</strain>
    </source>
</reference>
<gene>
    <name evidence="1" type="ORF">G3574_03320</name>
</gene>
<comment type="caution">
    <text evidence="1">The sequence shown here is derived from an EMBL/GenBank/DDBJ whole genome shotgun (WGS) entry which is preliminary data.</text>
</comment>
<dbReference type="EMBL" id="JAAIVB010000011">
    <property type="protein sequence ID" value="NEX60099.1"/>
    <property type="molecule type" value="Genomic_DNA"/>
</dbReference>
<dbReference type="AlphaFoldDB" id="A0A6B3SR12"/>
<sequence length="283" mass="31890">MSKDVFAQIVQQEREKRQNEAARKQAWHKSAGDLVKTLHATFLQFSDCLLDLALWNGTPLRNVQDDGTLRADGIRVRYRNADKWQWLDLKVVAETEKSRQSVTLEQGGQGMGGDHEVLVRFPEQATPTYMCRSLLEALMPYLQLPEPQPEEKPQDKDDEAQTGQWRPMSIAFSRLDRLEITNLAVLHIDTLHNDADQAIRAIRRAVTAWVQSSQAGKVVYAGADDDLNIGDLLGHDALEDKDLLALLHAHGVVVHDVDDPIIVPYDRVLVDSIMDADDGQIER</sequence>
<dbReference type="Proteomes" id="UP000482155">
    <property type="component" value="Unassembled WGS sequence"/>
</dbReference>